<reference evidence="2" key="1">
    <citation type="journal article" date="2014" name="Soil Biol. Biochem.">
        <title>Structure and function of bacterial communities in ageing soils: Insights from the Mendocino ecological staircase.</title>
        <authorList>
            <person name="Uroz S."/>
            <person name="Tech J.J."/>
            <person name="Sawaya N.A."/>
            <person name="Frey-Klett P."/>
            <person name="Leveau J.H.J."/>
        </authorList>
    </citation>
    <scope>NUCLEOTIDE SEQUENCE [LARGE SCALE GENOMIC DNA]</scope>
    <source>
        <strain evidence="2">Cal35</strain>
    </source>
</reference>
<dbReference type="KEGG" id="care:LT85_4094"/>
<dbReference type="Proteomes" id="UP000030302">
    <property type="component" value="Chromosome"/>
</dbReference>
<keyword evidence="2" id="KW-1185">Reference proteome</keyword>
<gene>
    <name evidence="1" type="ORF">LT85_4094</name>
</gene>
<name>A0A0A1FK66_9BURK</name>
<organism evidence="1 2">
    <name type="scientific">Collimonas arenae</name>
    <dbReference type="NCBI Taxonomy" id="279058"/>
    <lineage>
        <taxon>Bacteria</taxon>
        <taxon>Pseudomonadati</taxon>
        <taxon>Pseudomonadota</taxon>
        <taxon>Betaproteobacteria</taxon>
        <taxon>Burkholderiales</taxon>
        <taxon>Oxalobacteraceae</taxon>
        <taxon>Collimonas</taxon>
    </lineage>
</organism>
<evidence type="ECO:0000313" key="1">
    <source>
        <dbReference type="EMBL" id="AIY43252.1"/>
    </source>
</evidence>
<dbReference type="AlphaFoldDB" id="A0A0A1FK66"/>
<dbReference type="HOGENOM" id="CLU_3116693_0_0_4"/>
<accession>A0A0A1FK66</accession>
<protein>
    <submittedName>
        <fullName evidence="1">Uncharacterized protein</fullName>
    </submittedName>
</protein>
<dbReference type="EMBL" id="CP009962">
    <property type="protein sequence ID" value="AIY43252.1"/>
    <property type="molecule type" value="Genomic_DNA"/>
</dbReference>
<evidence type="ECO:0000313" key="2">
    <source>
        <dbReference type="Proteomes" id="UP000030302"/>
    </source>
</evidence>
<proteinExistence type="predicted"/>
<sequence length="50" mass="5520">MEFLSQFASQVMSPSSGLTKKTPAPHCVYFLLLSIEADRATLQTKKFVAT</sequence>